<dbReference type="InterPro" id="IPR017452">
    <property type="entry name" value="GPCR_Rhodpsn_7TM"/>
</dbReference>
<feature type="transmembrane region" description="Helical" evidence="5">
    <location>
        <begin position="178"/>
        <end position="200"/>
    </location>
</feature>
<evidence type="ECO:0000256" key="3">
    <source>
        <dbReference type="ARBA" id="ARBA00022989"/>
    </source>
</evidence>
<evidence type="ECO:0000256" key="4">
    <source>
        <dbReference type="ARBA" id="ARBA00023136"/>
    </source>
</evidence>
<comment type="subcellular location">
    <subcellularLocation>
        <location evidence="1">Membrane</location>
        <topology evidence="1">Multi-pass membrane protein</topology>
    </subcellularLocation>
</comment>
<evidence type="ECO:0000256" key="1">
    <source>
        <dbReference type="ARBA" id="ARBA00004141"/>
    </source>
</evidence>
<keyword evidence="2 5" id="KW-0812">Transmembrane</keyword>
<dbReference type="PANTHER" id="PTHR47518:SF11">
    <property type="entry name" value="SERPENTINE RECEPTOR, CLASS E (EPSILON)-RELATED"/>
    <property type="match status" value="1"/>
</dbReference>
<accession>A0A1I8ACZ4</accession>
<dbReference type="InterPro" id="IPR052854">
    <property type="entry name" value="Serpentine_rcpt_epsilon"/>
</dbReference>
<feature type="transmembrane region" description="Helical" evidence="5">
    <location>
        <begin position="231"/>
        <end position="256"/>
    </location>
</feature>
<reference evidence="8" key="1">
    <citation type="submission" date="2016-11" db="UniProtKB">
        <authorList>
            <consortium name="WormBaseParasite"/>
        </authorList>
    </citation>
    <scope>IDENTIFICATION</scope>
</reference>
<dbReference type="Proteomes" id="UP000095287">
    <property type="component" value="Unplaced"/>
</dbReference>
<dbReference type="WBParaSite" id="L893_g4659.t1">
    <property type="protein sequence ID" value="L893_g4659.t1"/>
    <property type="gene ID" value="L893_g4659"/>
</dbReference>
<name>A0A1I8ACZ4_9BILA</name>
<dbReference type="GO" id="GO:0016020">
    <property type="term" value="C:membrane"/>
    <property type="evidence" value="ECO:0007669"/>
    <property type="project" value="UniProtKB-SubCell"/>
</dbReference>
<dbReference type="Gene3D" id="1.20.1070.10">
    <property type="entry name" value="Rhodopsin 7-helix transmembrane proteins"/>
    <property type="match status" value="1"/>
</dbReference>
<dbReference type="AlphaFoldDB" id="A0A1I8ACZ4"/>
<keyword evidence="3 5" id="KW-1133">Transmembrane helix</keyword>
<keyword evidence="7" id="KW-1185">Reference proteome</keyword>
<protein>
    <submittedName>
        <fullName evidence="8">G_PROTEIN_RECEP_F1_2 domain-containing protein</fullName>
    </submittedName>
</protein>
<feature type="transmembrane region" description="Helical" evidence="5">
    <location>
        <begin position="88"/>
        <end position="110"/>
    </location>
</feature>
<evidence type="ECO:0000313" key="8">
    <source>
        <dbReference type="WBParaSite" id="L893_g4659.t1"/>
    </source>
</evidence>
<dbReference type="SUPFAM" id="SSF81321">
    <property type="entry name" value="Family A G protein-coupled receptor-like"/>
    <property type="match status" value="1"/>
</dbReference>
<dbReference type="PROSITE" id="PS50262">
    <property type="entry name" value="G_PROTEIN_RECEP_F1_2"/>
    <property type="match status" value="1"/>
</dbReference>
<feature type="domain" description="G-protein coupled receptors family 1 profile" evidence="6">
    <location>
        <begin position="26"/>
        <end position="289"/>
    </location>
</feature>
<dbReference type="InterPro" id="IPR019408">
    <property type="entry name" value="7TM_GPCR_serpentine_rcpt_Srab"/>
</dbReference>
<proteinExistence type="predicted"/>
<evidence type="ECO:0000259" key="6">
    <source>
        <dbReference type="PROSITE" id="PS50262"/>
    </source>
</evidence>
<dbReference type="PANTHER" id="PTHR47518">
    <property type="entry name" value="SERPENTINE RECEPTOR CLASS EPSILON-13-RELATED"/>
    <property type="match status" value="1"/>
</dbReference>
<organism evidence="7 8">
    <name type="scientific">Steinernema glaseri</name>
    <dbReference type="NCBI Taxonomy" id="37863"/>
    <lineage>
        <taxon>Eukaryota</taxon>
        <taxon>Metazoa</taxon>
        <taxon>Ecdysozoa</taxon>
        <taxon>Nematoda</taxon>
        <taxon>Chromadorea</taxon>
        <taxon>Rhabditida</taxon>
        <taxon>Tylenchina</taxon>
        <taxon>Panagrolaimomorpha</taxon>
        <taxon>Strongyloidoidea</taxon>
        <taxon>Steinernematidae</taxon>
        <taxon>Steinernema</taxon>
    </lineage>
</organism>
<keyword evidence="4 5" id="KW-0472">Membrane</keyword>
<sequence length="354" mass="39592">MTSLWLIGNSAFKLLESLVWMLAIMASTYSVRCFIRASLLHFNLKLILINFSIGLVLYGASRLGMNVDSVLQSFGVGPANLACRNALIAPKVLTAITMLMGFSCVLLITVERTVATFVPRKYEQMNKAEPGVVVFIAVWITSIFVAMAITFTSNGESPQCDRAVPSDSAFIIHSHTELLLAIFILGTSGSAINGALLYFLHTHNKKRRNKIAPGQLNVRYQYTENIMTTRFLVALTIVVFVVGFTGTIIILSYLIVRNTDLLPDEDLIFIEQCFHCVAAFYGVLHNVVCLGMHRPNRDQLLRDFSWCFRRTTKVEKSGNPQVKSVEGQYLSFKNETTVYFSYLSQQWNSTPSLA</sequence>
<evidence type="ECO:0000313" key="7">
    <source>
        <dbReference type="Proteomes" id="UP000095287"/>
    </source>
</evidence>
<feature type="transmembrane region" description="Helical" evidence="5">
    <location>
        <begin position="131"/>
        <end position="151"/>
    </location>
</feature>
<dbReference type="Pfam" id="PF10292">
    <property type="entry name" value="7TM_GPCR_Srab"/>
    <property type="match status" value="1"/>
</dbReference>
<feature type="transmembrane region" description="Helical" evidence="5">
    <location>
        <begin position="42"/>
        <end position="61"/>
    </location>
</feature>
<evidence type="ECO:0000256" key="2">
    <source>
        <dbReference type="ARBA" id="ARBA00022692"/>
    </source>
</evidence>
<feature type="transmembrane region" description="Helical" evidence="5">
    <location>
        <begin position="268"/>
        <end position="292"/>
    </location>
</feature>
<evidence type="ECO:0000256" key="5">
    <source>
        <dbReference type="SAM" id="Phobius"/>
    </source>
</evidence>